<accession>A0ABY2FI95</accession>
<dbReference type="EMBL" id="SODU01000002">
    <property type="protein sequence ID" value="TDW90820.1"/>
    <property type="molecule type" value="Genomic_DNA"/>
</dbReference>
<dbReference type="PANTHER" id="PTHR42879:SF2">
    <property type="entry name" value="3-OXOACYL-[ACYL-CARRIER-PROTEIN] REDUCTASE FABG"/>
    <property type="match status" value="1"/>
</dbReference>
<dbReference type="Gene3D" id="3.40.50.720">
    <property type="entry name" value="NAD(P)-binding Rossmann-like Domain"/>
    <property type="match status" value="1"/>
</dbReference>
<proteinExistence type="inferred from homology"/>
<keyword evidence="4" id="KW-1185">Reference proteome</keyword>
<dbReference type="PRINTS" id="PR00081">
    <property type="entry name" value="GDHRDH"/>
</dbReference>
<dbReference type="InterPro" id="IPR050259">
    <property type="entry name" value="SDR"/>
</dbReference>
<evidence type="ECO:0000256" key="1">
    <source>
        <dbReference type="ARBA" id="ARBA00006484"/>
    </source>
</evidence>
<dbReference type="InterPro" id="IPR002347">
    <property type="entry name" value="SDR_fam"/>
</dbReference>
<name>A0ABY2FI95_9ACTN</name>
<dbReference type="NCBIfam" id="NF009384">
    <property type="entry name" value="PRK12743.1"/>
    <property type="match status" value="1"/>
</dbReference>
<protein>
    <recommendedName>
        <fullName evidence="5">SDR family oxidoreductase</fullName>
    </recommendedName>
</protein>
<dbReference type="Pfam" id="PF13561">
    <property type="entry name" value="adh_short_C2"/>
    <property type="match status" value="1"/>
</dbReference>
<evidence type="ECO:0008006" key="5">
    <source>
        <dbReference type="Google" id="ProtNLM"/>
    </source>
</evidence>
<comment type="similarity">
    <text evidence="1">Belongs to the short-chain dehydrogenases/reductases (SDR) family.</text>
</comment>
<evidence type="ECO:0000313" key="4">
    <source>
        <dbReference type="Proteomes" id="UP000295060"/>
    </source>
</evidence>
<dbReference type="PANTHER" id="PTHR42879">
    <property type="entry name" value="3-OXOACYL-(ACYL-CARRIER-PROTEIN) REDUCTASE"/>
    <property type="match status" value="1"/>
</dbReference>
<dbReference type="InterPro" id="IPR036291">
    <property type="entry name" value="NAD(P)-bd_dom_sf"/>
</dbReference>
<feature type="region of interest" description="Disordered" evidence="2">
    <location>
        <begin position="202"/>
        <end position="229"/>
    </location>
</feature>
<dbReference type="PRINTS" id="PR00080">
    <property type="entry name" value="SDRFAMILY"/>
</dbReference>
<sequence>MTTRFTDLFPADARGNRPGMPYAIVTGSDSGIGRATAVELAKDGFDVGVTWHADQPGAEETAAEIRELGRQASVARLDLEDLPDAANVIDELADELGGVDVLVANSGTGTSKLAVDLDYEEWRKVISVDLDGAFLCLQRAARRMIAAGRGGRLIAVTSVHEHQPRVGAAPYDAAKGGLGLLIKTLAIELGEHGITANSVAPGEIATPMTGQTDEDPRRKHRPGVPLGRPGHAREIAATIAFLSSPKASYLTGASIVVDGGMLQMGPMAGSHLTTDDWRKP</sequence>
<comment type="caution">
    <text evidence="3">The sequence shown here is derived from an EMBL/GenBank/DDBJ whole genome shotgun (WGS) entry which is preliminary data.</text>
</comment>
<dbReference type="SUPFAM" id="SSF51735">
    <property type="entry name" value="NAD(P)-binding Rossmann-fold domains"/>
    <property type="match status" value="1"/>
</dbReference>
<dbReference type="Proteomes" id="UP000295060">
    <property type="component" value="Unassembled WGS sequence"/>
</dbReference>
<evidence type="ECO:0000256" key="2">
    <source>
        <dbReference type="SAM" id="MobiDB-lite"/>
    </source>
</evidence>
<gene>
    <name evidence="3" type="ORF">EV137_4647</name>
</gene>
<evidence type="ECO:0000313" key="3">
    <source>
        <dbReference type="EMBL" id="TDW90820.1"/>
    </source>
</evidence>
<organism evidence="3 4">
    <name type="scientific">Kribbella pratensis</name>
    <dbReference type="NCBI Taxonomy" id="2512112"/>
    <lineage>
        <taxon>Bacteria</taxon>
        <taxon>Bacillati</taxon>
        <taxon>Actinomycetota</taxon>
        <taxon>Actinomycetes</taxon>
        <taxon>Propionibacteriales</taxon>
        <taxon>Kribbellaceae</taxon>
        <taxon>Kribbella</taxon>
    </lineage>
</organism>
<reference evidence="3 4" key="1">
    <citation type="submission" date="2019-03" db="EMBL/GenBank/DDBJ databases">
        <title>Genomic Encyclopedia of Type Strains, Phase III (KMG-III): the genomes of soil and plant-associated and newly described type strains.</title>
        <authorList>
            <person name="Whitman W."/>
        </authorList>
    </citation>
    <scope>NUCLEOTIDE SEQUENCE [LARGE SCALE GENOMIC DNA]</scope>
    <source>
        <strain evidence="3 4">VKMAc-2574</strain>
    </source>
</reference>